<protein>
    <submittedName>
        <fullName evidence="2">Uncharacterized protein</fullName>
    </submittedName>
</protein>
<reference evidence="2" key="1">
    <citation type="submission" date="2023-05" db="EMBL/GenBank/DDBJ databases">
        <title>Mariniplasma microaerophilum sp. nov., a novel anaerobic mollicute isolated from terrestrial mud volcano, Taman Peninsula, Russia.</title>
        <authorList>
            <person name="Khomyakova M.A."/>
            <person name="Merkel A.Y."/>
            <person name="Slobodkin A.I."/>
        </authorList>
    </citation>
    <scope>NUCLEOTIDE SEQUENCE</scope>
    <source>
        <strain evidence="2">M4Ah</strain>
    </source>
</reference>
<keyword evidence="3" id="KW-1185">Reference proteome</keyword>
<dbReference type="RefSeq" id="WP_282838570.1">
    <property type="nucleotide sequence ID" value="NZ_JASCXW010000002.1"/>
</dbReference>
<feature type="transmembrane region" description="Helical" evidence="1">
    <location>
        <begin position="34"/>
        <end position="54"/>
    </location>
</feature>
<organism evidence="2 3">
    <name type="scientific">Peloplasma aerotolerans</name>
    <dbReference type="NCBI Taxonomy" id="3044389"/>
    <lineage>
        <taxon>Bacteria</taxon>
        <taxon>Bacillati</taxon>
        <taxon>Mycoplasmatota</taxon>
        <taxon>Mollicutes</taxon>
        <taxon>Acholeplasmatales</taxon>
        <taxon>Acholeplasmataceae</taxon>
        <taxon>Peloplasma</taxon>
    </lineage>
</organism>
<keyword evidence="1" id="KW-1133">Transmembrane helix</keyword>
<dbReference type="AlphaFoldDB" id="A0AAW6U5G3"/>
<dbReference type="Proteomes" id="UP001431532">
    <property type="component" value="Unassembled WGS sequence"/>
</dbReference>
<proteinExistence type="predicted"/>
<evidence type="ECO:0000256" key="1">
    <source>
        <dbReference type="SAM" id="Phobius"/>
    </source>
</evidence>
<keyword evidence="1" id="KW-0812">Transmembrane</keyword>
<comment type="caution">
    <text evidence="2">The sequence shown here is derived from an EMBL/GenBank/DDBJ whole genome shotgun (WGS) entry which is preliminary data.</text>
</comment>
<accession>A0AAW6U5G3</accession>
<gene>
    <name evidence="2" type="ORF">QJ521_01155</name>
</gene>
<evidence type="ECO:0000313" key="2">
    <source>
        <dbReference type="EMBL" id="MDI6452155.1"/>
    </source>
</evidence>
<evidence type="ECO:0000313" key="3">
    <source>
        <dbReference type="Proteomes" id="UP001431532"/>
    </source>
</evidence>
<keyword evidence="1" id="KW-0472">Membrane</keyword>
<sequence>MMKRIMNIFLEPLKAFANRNFAEKVSIYFSKNKWFTYVVSVIITLIILFFAYVLPNIAW</sequence>
<dbReference type="EMBL" id="JASCXW010000002">
    <property type="protein sequence ID" value="MDI6452155.1"/>
    <property type="molecule type" value="Genomic_DNA"/>
</dbReference>
<name>A0AAW6U5G3_9MOLU</name>